<dbReference type="Pfam" id="PF12658">
    <property type="entry name" value="Ten1"/>
    <property type="match status" value="1"/>
</dbReference>
<organism evidence="1 2">
    <name type="scientific">Meyerozyma guilliermondii (strain ATCC 6260 / CBS 566 / DSM 6381 / JCM 1539 / NBRC 10279 / NRRL Y-324)</name>
    <name type="common">Yeast</name>
    <name type="synonym">Candida guilliermondii</name>
    <dbReference type="NCBI Taxonomy" id="294746"/>
    <lineage>
        <taxon>Eukaryota</taxon>
        <taxon>Fungi</taxon>
        <taxon>Dikarya</taxon>
        <taxon>Ascomycota</taxon>
        <taxon>Saccharomycotina</taxon>
        <taxon>Pichiomycetes</taxon>
        <taxon>Debaryomycetaceae</taxon>
        <taxon>Meyerozyma</taxon>
    </lineage>
</organism>
<sequence length="134" mass="14517">MTNLVLDASCLSVLFPKASEENLVKVRIFGQIVDYDGQHGVVTIRKVPGMPSPHVVSLEDEDSAPNEECTSIDIKSVVDTLKSGDLDPGCLVTIIGFYNGEDINVVECCSVNGTYISPRVMDTMQSISQVQKLP</sequence>
<dbReference type="GO" id="GO:0043047">
    <property type="term" value="F:single-stranded telomeric DNA binding"/>
    <property type="evidence" value="ECO:0007669"/>
    <property type="project" value="InterPro"/>
</dbReference>
<dbReference type="GO" id="GO:0016233">
    <property type="term" value="P:telomere capping"/>
    <property type="evidence" value="ECO:0007669"/>
    <property type="project" value="InterPro"/>
</dbReference>
<dbReference type="KEGG" id="pgu:PGUG_03018"/>
<dbReference type="InterPro" id="IPR012340">
    <property type="entry name" value="NA-bd_OB-fold"/>
</dbReference>
<gene>
    <name evidence="1" type="ORF">PGUG_03018</name>
</gene>
<dbReference type="HOGENOM" id="CLU_156003_0_0_1"/>
<reference evidence="1 2" key="1">
    <citation type="journal article" date="2009" name="Nature">
        <title>Evolution of pathogenicity and sexual reproduction in eight Candida genomes.</title>
        <authorList>
            <person name="Butler G."/>
            <person name="Rasmussen M.D."/>
            <person name="Lin M.F."/>
            <person name="Santos M.A."/>
            <person name="Sakthikumar S."/>
            <person name="Munro C.A."/>
            <person name="Rheinbay E."/>
            <person name="Grabherr M."/>
            <person name="Forche A."/>
            <person name="Reedy J.L."/>
            <person name="Agrafioti I."/>
            <person name="Arnaud M.B."/>
            <person name="Bates S."/>
            <person name="Brown A.J."/>
            <person name="Brunke S."/>
            <person name="Costanzo M.C."/>
            <person name="Fitzpatrick D.A."/>
            <person name="de Groot P.W."/>
            <person name="Harris D."/>
            <person name="Hoyer L.L."/>
            <person name="Hube B."/>
            <person name="Klis F.M."/>
            <person name="Kodira C."/>
            <person name="Lennard N."/>
            <person name="Logue M.E."/>
            <person name="Martin R."/>
            <person name="Neiman A.M."/>
            <person name="Nikolaou E."/>
            <person name="Quail M.A."/>
            <person name="Quinn J."/>
            <person name="Santos M.C."/>
            <person name="Schmitzberger F.F."/>
            <person name="Sherlock G."/>
            <person name="Shah P."/>
            <person name="Silverstein K.A."/>
            <person name="Skrzypek M.S."/>
            <person name="Soll D."/>
            <person name="Staggs R."/>
            <person name="Stansfield I."/>
            <person name="Stumpf M.P."/>
            <person name="Sudbery P.E."/>
            <person name="Srikantha T."/>
            <person name="Zeng Q."/>
            <person name="Berman J."/>
            <person name="Berriman M."/>
            <person name="Heitman J."/>
            <person name="Gow N.A."/>
            <person name="Lorenz M.C."/>
            <person name="Birren B.W."/>
            <person name="Kellis M."/>
            <person name="Cuomo C.A."/>
        </authorList>
    </citation>
    <scope>NUCLEOTIDE SEQUENCE [LARGE SCALE GENOMIC DNA]</scope>
    <source>
        <strain evidence="2">ATCC 6260 / CBS 566 / DSM 6381 / JCM 1539 / NBRC 10279 / NRRL Y-324</strain>
    </source>
</reference>
<dbReference type="EMBL" id="CH408157">
    <property type="protein sequence ID" value="EDK38920.1"/>
    <property type="molecule type" value="Genomic_DNA"/>
</dbReference>
<dbReference type="Proteomes" id="UP000001997">
    <property type="component" value="Unassembled WGS sequence"/>
</dbReference>
<dbReference type="RefSeq" id="XP_001485289.1">
    <property type="nucleotide sequence ID" value="XM_001485239.1"/>
</dbReference>
<accession>A5DIB7</accession>
<dbReference type="InterPro" id="IPR024222">
    <property type="entry name" value="Ten1_fungal"/>
</dbReference>
<dbReference type="VEuPathDB" id="FungiDB:PGUG_03018"/>
<name>A5DIB7_PICGU</name>
<proteinExistence type="predicted"/>
<dbReference type="AlphaFoldDB" id="A5DIB7"/>
<dbReference type="GeneID" id="5127381"/>
<evidence type="ECO:0000313" key="1">
    <source>
        <dbReference type="EMBL" id="EDK38920.1"/>
    </source>
</evidence>
<dbReference type="OrthoDB" id="4022411at2759"/>
<protein>
    <submittedName>
        <fullName evidence="1">Uncharacterized protein</fullName>
    </submittedName>
</protein>
<dbReference type="GO" id="GO:1990879">
    <property type="term" value="C:CST complex"/>
    <property type="evidence" value="ECO:0007669"/>
    <property type="project" value="InterPro"/>
</dbReference>
<dbReference type="OMA" id="CQVIKYI"/>
<keyword evidence="2" id="KW-1185">Reference proteome</keyword>
<dbReference type="Gene3D" id="2.40.50.140">
    <property type="entry name" value="Nucleic acid-binding proteins"/>
    <property type="match status" value="1"/>
</dbReference>
<evidence type="ECO:0000313" key="2">
    <source>
        <dbReference type="Proteomes" id="UP000001997"/>
    </source>
</evidence>
<dbReference type="InParanoid" id="A5DIB7"/>